<keyword evidence="4 7" id="KW-0408">Iron</keyword>
<keyword evidence="2 7" id="KW-0001">2Fe-2S</keyword>
<keyword evidence="5 7" id="KW-0411">Iron-sulfur</keyword>
<dbReference type="GO" id="GO:0051537">
    <property type="term" value="F:2 iron, 2 sulfur cluster binding"/>
    <property type="evidence" value="ECO:0007669"/>
    <property type="project" value="UniProtKB-KW"/>
</dbReference>
<dbReference type="GO" id="GO:0046872">
    <property type="term" value="F:metal ion binding"/>
    <property type="evidence" value="ECO:0007669"/>
    <property type="project" value="UniProtKB-KW"/>
</dbReference>
<feature type="binding site" evidence="7">
    <location>
        <position position="78"/>
    </location>
    <ligand>
        <name>[2Fe-2S] cluster</name>
        <dbReference type="ChEBI" id="CHEBI:190135"/>
    </ligand>
</feature>
<dbReference type="InterPro" id="IPR041921">
    <property type="entry name" value="NuoE_N"/>
</dbReference>
<keyword evidence="9" id="KW-1185">Reference proteome</keyword>
<dbReference type="GO" id="GO:0003954">
    <property type="term" value="F:NADH dehydrogenase activity"/>
    <property type="evidence" value="ECO:0007669"/>
    <property type="project" value="TreeGrafter"/>
</dbReference>
<dbReference type="CDD" id="cd03064">
    <property type="entry name" value="TRX_Fd_NuoE"/>
    <property type="match status" value="1"/>
</dbReference>
<feature type="binding site" evidence="7">
    <location>
        <position position="119"/>
    </location>
    <ligand>
        <name>[2Fe-2S] cluster</name>
        <dbReference type="ChEBI" id="CHEBI:190135"/>
    </ligand>
</feature>
<comment type="cofactor">
    <cofactor evidence="6">
        <name>[2Fe-2S] cluster</name>
        <dbReference type="ChEBI" id="CHEBI:190135"/>
    </cofactor>
</comment>
<sequence>MTETVNLVKSLADKYGRYHESLLPILQGVVEKESYLSEESMVEVARELDISAARVFGTASFYSFLNTKPMGRHVIRVCKTITCMMHGKNIMIQELEKQLKLKLGETSHDGKFTLLETNCLGQCHKGPAMLVNETPYTDLTPEKIRDIIQSLKKDDLVDSTSNPLN</sequence>
<evidence type="ECO:0000256" key="6">
    <source>
        <dbReference type="ARBA" id="ARBA00034078"/>
    </source>
</evidence>
<keyword evidence="3 7" id="KW-0479">Metal-binding</keyword>
<dbReference type="NCBIfam" id="NF005722">
    <property type="entry name" value="PRK07539.1-2"/>
    <property type="match status" value="1"/>
</dbReference>
<dbReference type="Proteomes" id="UP000319040">
    <property type="component" value="Unassembled WGS sequence"/>
</dbReference>
<evidence type="ECO:0000256" key="4">
    <source>
        <dbReference type="ARBA" id="ARBA00023004"/>
    </source>
</evidence>
<dbReference type="PANTHER" id="PTHR10371:SF3">
    <property type="entry name" value="NADH DEHYDROGENASE [UBIQUINONE] FLAVOPROTEIN 2, MITOCHONDRIAL"/>
    <property type="match status" value="1"/>
</dbReference>
<evidence type="ECO:0000313" key="9">
    <source>
        <dbReference type="Proteomes" id="UP000319040"/>
    </source>
</evidence>
<dbReference type="EMBL" id="FXTB01000006">
    <property type="protein sequence ID" value="SMO74680.1"/>
    <property type="molecule type" value="Genomic_DNA"/>
</dbReference>
<evidence type="ECO:0000256" key="5">
    <source>
        <dbReference type="ARBA" id="ARBA00023014"/>
    </source>
</evidence>
<dbReference type="PIRSF" id="PIRSF000216">
    <property type="entry name" value="NADH_DH_24kDa"/>
    <property type="match status" value="1"/>
</dbReference>
<feature type="binding site" evidence="7">
    <location>
        <position position="123"/>
    </location>
    <ligand>
        <name>[2Fe-2S] cluster</name>
        <dbReference type="ChEBI" id="CHEBI:190135"/>
    </ligand>
</feature>
<dbReference type="AlphaFoldDB" id="A0A521DV22"/>
<dbReference type="InterPro" id="IPR002023">
    <property type="entry name" value="NuoE-like"/>
</dbReference>
<dbReference type="PROSITE" id="PS01099">
    <property type="entry name" value="COMPLEX1_24K"/>
    <property type="match status" value="1"/>
</dbReference>
<dbReference type="InterPro" id="IPR036249">
    <property type="entry name" value="Thioredoxin-like_sf"/>
</dbReference>
<reference evidence="8 9" key="1">
    <citation type="submission" date="2017-05" db="EMBL/GenBank/DDBJ databases">
        <authorList>
            <person name="Varghese N."/>
            <person name="Submissions S."/>
        </authorList>
    </citation>
    <scope>NUCLEOTIDE SEQUENCE [LARGE SCALE GENOMIC DNA]</scope>
    <source>
        <strain evidence="8 9">DSM 27040</strain>
    </source>
</reference>
<evidence type="ECO:0000256" key="2">
    <source>
        <dbReference type="ARBA" id="ARBA00022714"/>
    </source>
</evidence>
<feature type="binding site" evidence="7">
    <location>
        <position position="83"/>
    </location>
    <ligand>
        <name>[2Fe-2S] cluster</name>
        <dbReference type="ChEBI" id="CHEBI:190135"/>
    </ligand>
</feature>
<proteinExistence type="inferred from homology"/>
<organism evidence="8 9">
    <name type="scientific">Saccharicrinis carchari</name>
    <dbReference type="NCBI Taxonomy" id="1168039"/>
    <lineage>
        <taxon>Bacteria</taxon>
        <taxon>Pseudomonadati</taxon>
        <taxon>Bacteroidota</taxon>
        <taxon>Bacteroidia</taxon>
        <taxon>Marinilabiliales</taxon>
        <taxon>Marinilabiliaceae</taxon>
        <taxon>Saccharicrinis</taxon>
    </lineage>
</organism>
<evidence type="ECO:0000313" key="8">
    <source>
        <dbReference type="EMBL" id="SMO74680.1"/>
    </source>
</evidence>
<evidence type="ECO:0000256" key="3">
    <source>
        <dbReference type="ARBA" id="ARBA00022723"/>
    </source>
</evidence>
<dbReference type="InterPro" id="IPR042128">
    <property type="entry name" value="NuoE_dom"/>
</dbReference>
<evidence type="ECO:0000256" key="1">
    <source>
        <dbReference type="ARBA" id="ARBA00010643"/>
    </source>
</evidence>
<evidence type="ECO:0000256" key="7">
    <source>
        <dbReference type="PIRSR" id="PIRSR000216-1"/>
    </source>
</evidence>
<comment type="cofactor">
    <cofactor evidence="7">
        <name>[2Fe-2S] cluster</name>
        <dbReference type="ChEBI" id="CHEBI:190135"/>
    </cofactor>
    <text evidence="7">Binds 1 [2Fe-2S] cluster.</text>
</comment>
<dbReference type="Gene3D" id="1.10.10.1590">
    <property type="entry name" value="NADH-quinone oxidoreductase subunit E"/>
    <property type="match status" value="1"/>
</dbReference>
<name>A0A521DV22_SACCC</name>
<dbReference type="Gene3D" id="3.40.30.10">
    <property type="entry name" value="Glutaredoxin"/>
    <property type="match status" value="1"/>
</dbReference>
<dbReference type="OrthoDB" id="9807941at2"/>
<gene>
    <name evidence="8" type="ORF">SAMN06265379_106138</name>
</gene>
<dbReference type="SUPFAM" id="SSF52833">
    <property type="entry name" value="Thioredoxin-like"/>
    <property type="match status" value="1"/>
</dbReference>
<protein>
    <submittedName>
        <fullName evidence="8">NADH dehydrogenase subunit E</fullName>
    </submittedName>
</protein>
<accession>A0A521DV22</accession>
<dbReference type="PANTHER" id="PTHR10371">
    <property type="entry name" value="NADH DEHYDROGENASE UBIQUINONE FLAVOPROTEIN 2, MITOCHONDRIAL"/>
    <property type="match status" value="1"/>
</dbReference>
<comment type="similarity">
    <text evidence="1">Belongs to the complex I 24 kDa subunit family.</text>
</comment>
<dbReference type="Pfam" id="PF01257">
    <property type="entry name" value="2Fe-2S_thioredx"/>
    <property type="match status" value="1"/>
</dbReference>
<dbReference type="RefSeq" id="WP_142533844.1">
    <property type="nucleotide sequence ID" value="NZ_FXTB01000006.1"/>
</dbReference>